<keyword evidence="3" id="KW-1185">Reference proteome</keyword>
<dbReference type="Proteomes" id="UP000886998">
    <property type="component" value="Unassembled WGS sequence"/>
</dbReference>
<sequence length="344" mass="38263">MTGEDYYMALNVQLYRNARQLSEDFTAASGTLVSRLSTSEPRNHCESPLQGQELNPNAEEFSGPQENTAASLSCISTRSKTVILPTTVIWVLNHSSGSCIQARSVLDSGSMSNIVTQGFANQLGAPENRVNFPISSFDGNKTTVKSELNATIINGDGSFSKTLDFLVVSKITDFLPVTQINLSNLKIPQELADPSFAVLGKIDLLIGADAFFDIIKEGKIRPSDNGLVFLRSVFGYIATRTTNSYTQNQCCGYISKIQNIDKNLQNFREIEPINKGRKPLSKEEEYCENHYQMSRTRNEAGRHIVQVPAYQLKIFVGNRVSKIQTLRTLNGRHTFSSKTCRYHL</sequence>
<protein>
    <submittedName>
        <fullName evidence="2">DUF1758 domain-containing protein</fullName>
    </submittedName>
</protein>
<gene>
    <name evidence="2" type="primary">AVEN_218631_1</name>
    <name evidence="2" type="ORF">TNIN_14781</name>
</gene>
<dbReference type="OrthoDB" id="6433154at2759"/>
<proteinExistence type="predicted"/>
<comment type="caution">
    <text evidence="2">The sequence shown here is derived from an EMBL/GenBank/DDBJ whole genome shotgun (WGS) entry which is preliminary data.</text>
</comment>
<dbReference type="EMBL" id="BMAV01009759">
    <property type="protein sequence ID" value="GFY54197.1"/>
    <property type="molecule type" value="Genomic_DNA"/>
</dbReference>
<accession>A0A8X7C5D5</accession>
<reference evidence="2" key="1">
    <citation type="submission" date="2020-08" db="EMBL/GenBank/DDBJ databases">
        <title>Multicomponent nature underlies the extraordinary mechanical properties of spider dragline silk.</title>
        <authorList>
            <person name="Kono N."/>
            <person name="Nakamura H."/>
            <person name="Mori M."/>
            <person name="Yoshida Y."/>
            <person name="Ohtoshi R."/>
            <person name="Malay A.D."/>
            <person name="Moran D.A.P."/>
            <person name="Tomita M."/>
            <person name="Numata K."/>
            <person name="Arakawa K."/>
        </authorList>
    </citation>
    <scope>NUCLEOTIDE SEQUENCE</scope>
</reference>
<evidence type="ECO:0000313" key="2">
    <source>
        <dbReference type="EMBL" id="GFY54197.1"/>
    </source>
</evidence>
<evidence type="ECO:0000256" key="1">
    <source>
        <dbReference type="SAM" id="MobiDB-lite"/>
    </source>
</evidence>
<name>A0A8X7C5D5_9ARAC</name>
<dbReference type="AlphaFoldDB" id="A0A8X7C5D5"/>
<feature type="region of interest" description="Disordered" evidence="1">
    <location>
        <begin position="37"/>
        <end position="64"/>
    </location>
</feature>
<evidence type="ECO:0000313" key="3">
    <source>
        <dbReference type="Proteomes" id="UP000886998"/>
    </source>
</evidence>
<organism evidence="2 3">
    <name type="scientific">Trichonephila inaurata madagascariensis</name>
    <dbReference type="NCBI Taxonomy" id="2747483"/>
    <lineage>
        <taxon>Eukaryota</taxon>
        <taxon>Metazoa</taxon>
        <taxon>Ecdysozoa</taxon>
        <taxon>Arthropoda</taxon>
        <taxon>Chelicerata</taxon>
        <taxon>Arachnida</taxon>
        <taxon>Araneae</taxon>
        <taxon>Araneomorphae</taxon>
        <taxon>Entelegynae</taxon>
        <taxon>Araneoidea</taxon>
        <taxon>Nephilidae</taxon>
        <taxon>Trichonephila</taxon>
        <taxon>Trichonephila inaurata</taxon>
    </lineage>
</organism>